<dbReference type="AlphaFoldDB" id="A0A831LTR6"/>
<comment type="caution">
    <text evidence="4">The sequence shown here is derived from an EMBL/GenBank/DDBJ whole genome shotgun (WGS) entry which is preliminary data.</text>
</comment>
<dbReference type="InterPro" id="IPR057666">
    <property type="entry name" value="DrpA_SLOG"/>
</dbReference>
<dbReference type="NCBIfam" id="TIGR00732">
    <property type="entry name" value="dprA"/>
    <property type="match status" value="1"/>
</dbReference>
<dbReference type="InterPro" id="IPR036388">
    <property type="entry name" value="WH-like_DNA-bd_sf"/>
</dbReference>
<dbReference type="Pfam" id="PF17782">
    <property type="entry name" value="WHD_DprA"/>
    <property type="match status" value="1"/>
</dbReference>
<dbReference type="Proteomes" id="UP000886162">
    <property type="component" value="Unassembled WGS sequence"/>
</dbReference>
<name>A0A831LTR6_9BACT</name>
<accession>A0A831LTR6</accession>
<dbReference type="Gene3D" id="1.10.10.10">
    <property type="entry name" value="Winged helix-like DNA-binding domain superfamily/Winged helix DNA-binding domain"/>
    <property type="match status" value="1"/>
</dbReference>
<protein>
    <submittedName>
        <fullName evidence="4">DNA-protecting protein DprA</fullName>
    </submittedName>
</protein>
<dbReference type="Gene3D" id="3.40.50.450">
    <property type="match status" value="1"/>
</dbReference>
<organism evidence="4">
    <name type="scientific">Geoalkalibacter subterraneus</name>
    <dbReference type="NCBI Taxonomy" id="483547"/>
    <lineage>
        <taxon>Bacteria</taxon>
        <taxon>Pseudomonadati</taxon>
        <taxon>Thermodesulfobacteriota</taxon>
        <taxon>Desulfuromonadia</taxon>
        <taxon>Desulfuromonadales</taxon>
        <taxon>Geoalkalibacteraceae</taxon>
        <taxon>Geoalkalibacter</taxon>
    </lineage>
</organism>
<dbReference type="InterPro" id="IPR003488">
    <property type="entry name" value="DprA"/>
</dbReference>
<dbReference type="SUPFAM" id="SSF102405">
    <property type="entry name" value="MCP/YpsA-like"/>
    <property type="match status" value="1"/>
</dbReference>
<evidence type="ECO:0000256" key="1">
    <source>
        <dbReference type="ARBA" id="ARBA00006525"/>
    </source>
</evidence>
<dbReference type="PANTHER" id="PTHR43022:SF1">
    <property type="entry name" value="PROTEIN SMF"/>
    <property type="match status" value="1"/>
</dbReference>
<dbReference type="InterPro" id="IPR041614">
    <property type="entry name" value="DprA_WH"/>
</dbReference>
<dbReference type="GO" id="GO:0009294">
    <property type="term" value="P:DNA-mediated transformation"/>
    <property type="evidence" value="ECO:0007669"/>
    <property type="project" value="InterPro"/>
</dbReference>
<evidence type="ECO:0000259" key="3">
    <source>
        <dbReference type="Pfam" id="PF17782"/>
    </source>
</evidence>
<gene>
    <name evidence="4" type="primary">dprA</name>
    <name evidence="4" type="ORF">ENN94_04360</name>
</gene>
<reference evidence="4" key="1">
    <citation type="journal article" date="2020" name="mSystems">
        <title>Genome- and Community-Level Interaction Insights into Carbon Utilization and Element Cycling Functions of Hydrothermarchaeota in Hydrothermal Sediment.</title>
        <authorList>
            <person name="Zhou Z."/>
            <person name="Liu Y."/>
            <person name="Xu W."/>
            <person name="Pan J."/>
            <person name="Luo Z.H."/>
            <person name="Li M."/>
        </authorList>
    </citation>
    <scope>NUCLEOTIDE SEQUENCE [LARGE SCALE GENOMIC DNA]</scope>
    <source>
        <strain evidence="4">SpSt-1220</strain>
    </source>
</reference>
<comment type="similarity">
    <text evidence="1">Belongs to the DprA/Smf family.</text>
</comment>
<dbReference type="PANTHER" id="PTHR43022">
    <property type="entry name" value="PROTEIN SMF"/>
    <property type="match status" value="1"/>
</dbReference>
<proteinExistence type="inferred from homology"/>
<dbReference type="EMBL" id="DSDO01000303">
    <property type="protein sequence ID" value="HDR46915.1"/>
    <property type="molecule type" value="Genomic_DNA"/>
</dbReference>
<feature type="domain" description="DprA winged helix" evidence="3">
    <location>
        <begin position="304"/>
        <end position="361"/>
    </location>
</feature>
<sequence>MQCHELPPQQFNWLRLHLTPGLGQRRLSNLYQAFGSVDEILAADPVTLYRRARLPKNIALAIPPADCPNLLRTAGELAADGVQLVCRGDDNYPELLDAIHDPPVLLYVRGRFPLPEGLAVVGSRRASRDNMRLVRDICRELAACDIPIISGLARGIDTAAHLGALDAEGWTAAVLGCGIDRIYPRENERLFHKIAAEGTLISEQPPGMPPMAGNFPSRNRIVSGLSRGVLVAEAAVRSGSLITADFALEQGREVFALPGPVQRPTCAGTNALLKEGAHLVTEARDIIELLWRKNYRPALPVPLPDVDENLSETDRKVARQLGSSPLHIDEIVRKSGLTPMEVSAILLHLELQGSVVQLPGMRYQRA</sequence>
<evidence type="ECO:0000313" key="4">
    <source>
        <dbReference type="EMBL" id="HDR46915.1"/>
    </source>
</evidence>
<dbReference type="Pfam" id="PF02481">
    <property type="entry name" value="DNA_processg_A"/>
    <property type="match status" value="1"/>
</dbReference>
<feature type="domain" description="Smf/DprA SLOG" evidence="2">
    <location>
        <begin position="84"/>
        <end position="289"/>
    </location>
</feature>
<evidence type="ECO:0000259" key="2">
    <source>
        <dbReference type="Pfam" id="PF02481"/>
    </source>
</evidence>